<evidence type="ECO:0000259" key="1">
    <source>
        <dbReference type="PROSITE" id="PS50206"/>
    </source>
</evidence>
<dbReference type="SUPFAM" id="SSF52821">
    <property type="entry name" value="Rhodanese/Cell cycle control phosphatase"/>
    <property type="match status" value="1"/>
</dbReference>
<feature type="domain" description="Rhodanese" evidence="1">
    <location>
        <begin position="42"/>
        <end position="124"/>
    </location>
</feature>
<dbReference type="InterPro" id="IPR001763">
    <property type="entry name" value="Rhodanese-like_dom"/>
</dbReference>
<sequence>MKHIMLLAILGAALLLTGCIGGQVKAAYRRVSAEEAQQIMKKESGYRIVDVRTPEEYASGHIPNAICIPNESIGKQPPTELSDKKQLLFIYCRSGRRSKEAANKLVELGYENVVDFGGIIDWHG</sequence>
<dbReference type="InterPro" id="IPR036873">
    <property type="entry name" value="Rhodanese-like_dom_sf"/>
</dbReference>
<dbReference type="OrthoDB" id="9800872at2"/>
<gene>
    <name evidence="2" type="ORF">SAMN02745190_01816</name>
</gene>
<dbReference type="CDD" id="cd00158">
    <property type="entry name" value="RHOD"/>
    <property type="match status" value="1"/>
</dbReference>
<dbReference type="SMART" id="SM00450">
    <property type="entry name" value="RHOD"/>
    <property type="match status" value="1"/>
</dbReference>
<reference evidence="2 3" key="1">
    <citation type="submission" date="2016-11" db="EMBL/GenBank/DDBJ databases">
        <authorList>
            <person name="Jaros S."/>
            <person name="Januszkiewicz K."/>
            <person name="Wedrychowicz H."/>
        </authorList>
    </citation>
    <scope>NUCLEOTIDE SEQUENCE [LARGE SCALE GENOMIC DNA]</scope>
    <source>
        <strain evidence="2 3">DSM 10502</strain>
    </source>
</reference>
<proteinExistence type="predicted"/>
<keyword evidence="2" id="KW-0808">Transferase</keyword>
<keyword evidence="3" id="KW-1185">Reference proteome</keyword>
<dbReference type="InterPro" id="IPR050229">
    <property type="entry name" value="GlpE_sulfurtransferase"/>
</dbReference>
<accession>A0A1M4YMY4</accession>
<dbReference type="AlphaFoldDB" id="A0A1M4YMY4"/>
<dbReference type="RefSeq" id="WP_072935883.1">
    <property type="nucleotide sequence ID" value="NZ_FQUG01000006.1"/>
</dbReference>
<dbReference type="STRING" id="1123243.SAMN02745190_01816"/>
<dbReference type="PANTHER" id="PTHR43031">
    <property type="entry name" value="FAD-DEPENDENT OXIDOREDUCTASE"/>
    <property type="match status" value="1"/>
</dbReference>
<dbReference type="PANTHER" id="PTHR43031:SF1">
    <property type="entry name" value="PYRIDINE NUCLEOTIDE-DISULPHIDE OXIDOREDUCTASE"/>
    <property type="match status" value="1"/>
</dbReference>
<dbReference type="Proteomes" id="UP000184404">
    <property type="component" value="Unassembled WGS sequence"/>
</dbReference>
<dbReference type="GO" id="GO:0016740">
    <property type="term" value="F:transferase activity"/>
    <property type="evidence" value="ECO:0007669"/>
    <property type="project" value="UniProtKB-KW"/>
</dbReference>
<organism evidence="2 3">
    <name type="scientific">Schwartzia succinivorans DSM 10502</name>
    <dbReference type="NCBI Taxonomy" id="1123243"/>
    <lineage>
        <taxon>Bacteria</taxon>
        <taxon>Bacillati</taxon>
        <taxon>Bacillota</taxon>
        <taxon>Negativicutes</taxon>
        <taxon>Selenomonadales</taxon>
        <taxon>Selenomonadaceae</taxon>
        <taxon>Schwartzia</taxon>
    </lineage>
</organism>
<evidence type="ECO:0000313" key="2">
    <source>
        <dbReference type="EMBL" id="SHF07169.1"/>
    </source>
</evidence>
<dbReference type="Pfam" id="PF00581">
    <property type="entry name" value="Rhodanese"/>
    <property type="match status" value="1"/>
</dbReference>
<dbReference type="EMBL" id="FQUG01000006">
    <property type="protein sequence ID" value="SHF07169.1"/>
    <property type="molecule type" value="Genomic_DNA"/>
</dbReference>
<dbReference type="PROSITE" id="PS51257">
    <property type="entry name" value="PROKAR_LIPOPROTEIN"/>
    <property type="match status" value="1"/>
</dbReference>
<name>A0A1M4YMY4_9FIRM</name>
<evidence type="ECO:0000313" key="3">
    <source>
        <dbReference type="Proteomes" id="UP000184404"/>
    </source>
</evidence>
<dbReference type="PROSITE" id="PS50206">
    <property type="entry name" value="RHODANESE_3"/>
    <property type="match status" value="1"/>
</dbReference>
<dbReference type="Gene3D" id="3.40.250.10">
    <property type="entry name" value="Rhodanese-like domain"/>
    <property type="match status" value="1"/>
</dbReference>
<protein>
    <submittedName>
        <fullName evidence="2">Rhodanese-related sulfurtransferase</fullName>
    </submittedName>
</protein>